<organism evidence="2">
    <name type="scientific">Sesamum radiatum</name>
    <name type="common">Black benniseed</name>
    <dbReference type="NCBI Taxonomy" id="300843"/>
    <lineage>
        <taxon>Eukaryota</taxon>
        <taxon>Viridiplantae</taxon>
        <taxon>Streptophyta</taxon>
        <taxon>Embryophyta</taxon>
        <taxon>Tracheophyta</taxon>
        <taxon>Spermatophyta</taxon>
        <taxon>Magnoliopsida</taxon>
        <taxon>eudicotyledons</taxon>
        <taxon>Gunneridae</taxon>
        <taxon>Pentapetalae</taxon>
        <taxon>asterids</taxon>
        <taxon>lamiids</taxon>
        <taxon>Lamiales</taxon>
        <taxon>Pedaliaceae</taxon>
        <taxon>Sesamum</taxon>
    </lineage>
</organism>
<accession>A0AAW2V5L1</accession>
<comment type="caution">
    <text evidence="2">The sequence shown here is derived from an EMBL/GenBank/DDBJ whole genome shotgun (WGS) entry which is preliminary data.</text>
</comment>
<sequence>MGGRGRRSGGASGEEVVRASVLEPGRRSYCAEDSAAASRGTVPQRRAEQCRSGAETRGTALRGTAPGSGAARRRRAR</sequence>
<proteinExistence type="predicted"/>
<feature type="region of interest" description="Disordered" evidence="1">
    <location>
        <begin position="31"/>
        <end position="77"/>
    </location>
</feature>
<reference evidence="2" key="1">
    <citation type="submission" date="2020-06" db="EMBL/GenBank/DDBJ databases">
        <authorList>
            <person name="Li T."/>
            <person name="Hu X."/>
            <person name="Zhang T."/>
            <person name="Song X."/>
            <person name="Zhang H."/>
            <person name="Dai N."/>
            <person name="Sheng W."/>
            <person name="Hou X."/>
            <person name="Wei L."/>
        </authorList>
    </citation>
    <scope>NUCLEOTIDE SEQUENCE</scope>
    <source>
        <strain evidence="2">G02</strain>
        <tissue evidence="2">Leaf</tissue>
    </source>
</reference>
<protein>
    <submittedName>
        <fullName evidence="2">Uncharacterized protein</fullName>
    </submittedName>
</protein>
<reference evidence="2" key="2">
    <citation type="journal article" date="2024" name="Plant">
        <title>Genomic evolution and insights into agronomic trait innovations of Sesamum species.</title>
        <authorList>
            <person name="Miao H."/>
            <person name="Wang L."/>
            <person name="Qu L."/>
            <person name="Liu H."/>
            <person name="Sun Y."/>
            <person name="Le M."/>
            <person name="Wang Q."/>
            <person name="Wei S."/>
            <person name="Zheng Y."/>
            <person name="Lin W."/>
            <person name="Duan Y."/>
            <person name="Cao H."/>
            <person name="Xiong S."/>
            <person name="Wang X."/>
            <person name="Wei L."/>
            <person name="Li C."/>
            <person name="Ma Q."/>
            <person name="Ju M."/>
            <person name="Zhao R."/>
            <person name="Li G."/>
            <person name="Mu C."/>
            <person name="Tian Q."/>
            <person name="Mei H."/>
            <person name="Zhang T."/>
            <person name="Gao T."/>
            <person name="Zhang H."/>
        </authorList>
    </citation>
    <scope>NUCLEOTIDE SEQUENCE</scope>
    <source>
        <strain evidence="2">G02</strain>
    </source>
</reference>
<evidence type="ECO:0000256" key="1">
    <source>
        <dbReference type="SAM" id="MobiDB-lite"/>
    </source>
</evidence>
<gene>
    <name evidence="2" type="ORF">Sradi_0902400</name>
</gene>
<dbReference type="AlphaFoldDB" id="A0AAW2V5L1"/>
<evidence type="ECO:0000313" key="2">
    <source>
        <dbReference type="EMBL" id="KAL0423676.1"/>
    </source>
</evidence>
<dbReference type="EMBL" id="JACGWJ010000004">
    <property type="protein sequence ID" value="KAL0423676.1"/>
    <property type="molecule type" value="Genomic_DNA"/>
</dbReference>
<name>A0AAW2V5L1_SESRA</name>